<dbReference type="PIRSF" id="PIRSF016557">
    <property type="entry name" value="Caps_synth_CpsB"/>
    <property type="match status" value="1"/>
</dbReference>
<keyword evidence="3 5" id="KW-0904">Protein phosphatase</keyword>
<proteinExistence type="inferred from homology"/>
<dbReference type="Proteomes" id="UP000596049">
    <property type="component" value="Chromosome"/>
</dbReference>
<evidence type="ECO:0000313" key="7">
    <source>
        <dbReference type="Proteomes" id="UP000596049"/>
    </source>
</evidence>
<evidence type="ECO:0000256" key="1">
    <source>
        <dbReference type="ARBA" id="ARBA00005750"/>
    </source>
</evidence>
<keyword evidence="7" id="KW-1185">Reference proteome</keyword>
<dbReference type="Gene3D" id="3.20.20.140">
    <property type="entry name" value="Metal-dependent hydrolases"/>
    <property type="match status" value="1"/>
</dbReference>
<name>A0ABX7AVD1_9BACI</name>
<dbReference type="EC" id="3.1.3.48" evidence="5"/>
<dbReference type="SUPFAM" id="SSF89550">
    <property type="entry name" value="PHP domain-like"/>
    <property type="match status" value="1"/>
</dbReference>
<gene>
    <name evidence="6" type="ORF">FJQ98_06540</name>
</gene>
<evidence type="ECO:0000256" key="5">
    <source>
        <dbReference type="PIRNR" id="PIRNR016557"/>
    </source>
</evidence>
<dbReference type="EMBL" id="CP067341">
    <property type="protein sequence ID" value="QQP13705.1"/>
    <property type="molecule type" value="Genomic_DNA"/>
</dbReference>
<reference evidence="6 7" key="1">
    <citation type="submission" date="2020-01" db="EMBL/GenBank/DDBJ databases">
        <authorList>
            <person name="Liu G."/>
            <person name="Liu B."/>
        </authorList>
    </citation>
    <scope>NUCLEOTIDE SEQUENCE [LARGE SCALE GENOMIC DNA]</scope>
    <source>
        <strain evidence="6 7">FJAT-51161</strain>
    </source>
</reference>
<evidence type="ECO:0000256" key="2">
    <source>
        <dbReference type="ARBA" id="ARBA00022801"/>
    </source>
</evidence>
<organism evidence="6 7">
    <name type="scientific">Lysinibacillus agricola</name>
    <dbReference type="NCBI Taxonomy" id="2590012"/>
    <lineage>
        <taxon>Bacteria</taxon>
        <taxon>Bacillati</taxon>
        <taxon>Bacillota</taxon>
        <taxon>Bacilli</taxon>
        <taxon>Bacillales</taxon>
        <taxon>Bacillaceae</taxon>
        <taxon>Lysinibacillus</taxon>
    </lineage>
</organism>
<accession>A0ABX7AVD1</accession>
<dbReference type="InterPro" id="IPR016667">
    <property type="entry name" value="Caps_polysacc_synth_CpsB/CapC"/>
</dbReference>
<keyword evidence="2 5" id="KW-0378">Hydrolase</keyword>
<sequence length="256" mass="29593">MIDMHSHILFGVDDGPKDFDEAIKLLEQATREGITTIIATSHIKHPLYSVDYEVVKEQVECLQETVEERKLPLNLYTGHEVRLTENMLELYEMKQIHTLANSKYLLVELPNNMIPFYTKKLIVSLVGAGITPIIAHPERNRAIIENPKRLEILVREGALSQITAGSLTGQFGRKIQHFSMELVRSNLVHTYGSDVHNLSTRPFLFNQGLKILEKHKEFEAVDYLLGNNEKIVRNERIIPYEPEDIIPKKWRRIFKN</sequence>
<dbReference type="PANTHER" id="PTHR39181">
    <property type="entry name" value="TYROSINE-PROTEIN PHOSPHATASE YWQE"/>
    <property type="match status" value="1"/>
</dbReference>
<dbReference type="Pfam" id="PF19567">
    <property type="entry name" value="CpsB_CapC"/>
    <property type="match status" value="1"/>
</dbReference>
<comment type="catalytic activity">
    <reaction evidence="4 5">
        <text>O-phospho-L-tyrosyl-[protein] + H2O = L-tyrosyl-[protein] + phosphate</text>
        <dbReference type="Rhea" id="RHEA:10684"/>
        <dbReference type="Rhea" id="RHEA-COMP:10136"/>
        <dbReference type="Rhea" id="RHEA-COMP:20101"/>
        <dbReference type="ChEBI" id="CHEBI:15377"/>
        <dbReference type="ChEBI" id="CHEBI:43474"/>
        <dbReference type="ChEBI" id="CHEBI:46858"/>
        <dbReference type="ChEBI" id="CHEBI:61978"/>
        <dbReference type="EC" id="3.1.3.48"/>
    </reaction>
</comment>
<evidence type="ECO:0000256" key="3">
    <source>
        <dbReference type="ARBA" id="ARBA00022912"/>
    </source>
</evidence>
<comment type="similarity">
    <text evidence="1 5">Belongs to the metallo-dependent hydrolases superfamily. CpsB/CapC family.</text>
</comment>
<dbReference type="PANTHER" id="PTHR39181:SF1">
    <property type="entry name" value="TYROSINE-PROTEIN PHOSPHATASE YWQE"/>
    <property type="match status" value="1"/>
</dbReference>
<dbReference type="InterPro" id="IPR016195">
    <property type="entry name" value="Pol/histidinol_Pase-like"/>
</dbReference>
<protein>
    <recommendedName>
        <fullName evidence="5">Tyrosine-protein phosphatase</fullName>
        <ecNumber evidence="5">3.1.3.48</ecNumber>
    </recommendedName>
</protein>
<evidence type="ECO:0000313" key="6">
    <source>
        <dbReference type="EMBL" id="QQP13705.1"/>
    </source>
</evidence>
<evidence type="ECO:0000256" key="4">
    <source>
        <dbReference type="ARBA" id="ARBA00051722"/>
    </source>
</evidence>